<accession>E2AD97</accession>
<reference evidence="2 3" key="1">
    <citation type="journal article" date="2010" name="Science">
        <title>Genomic comparison of the ants Camponotus floridanus and Harpegnathos saltator.</title>
        <authorList>
            <person name="Bonasio R."/>
            <person name="Zhang G."/>
            <person name="Ye C."/>
            <person name="Mutti N.S."/>
            <person name="Fang X."/>
            <person name="Qin N."/>
            <person name="Donahue G."/>
            <person name="Yang P."/>
            <person name="Li Q."/>
            <person name="Li C."/>
            <person name="Zhang P."/>
            <person name="Huang Z."/>
            <person name="Berger S.L."/>
            <person name="Reinberg D."/>
            <person name="Wang J."/>
            <person name="Liebig J."/>
        </authorList>
    </citation>
    <scope>NUCLEOTIDE SEQUENCE [LARGE SCALE GENOMIC DNA]</scope>
    <source>
        <strain evidence="3">C129</strain>
    </source>
</reference>
<sequence length="64" mass="7478">SDQPHYIILTNNNGIRYVQQDTILECSTNEQLNMINVEIGRYFSRFKGTHYVPNESLAKLYPDD</sequence>
<dbReference type="InterPro" id="IPR011722">
    <property type="entry name" value="Hemimethylated_DNA-bd_dom"/>
</dbReference>
<dbReference type="Pfam" id="PF08755">
    <property type="entry name" value="YccV-like"/>
    <property type="match status" value="1"/>
</dbReference>
<evidence type="ECO:0000313" key="3">
    <source>
        <dbReference type="Proteomes" id="UP000000311"/>
    </source>
</evidence>
<evidence type="ECO:0000313" key="2">
    <source>
        <dbReference type="EMBL" id="EFN68589.1"/>
    </source>
</evidence>
<feature type="domain" description="Hemimethylated DNA-binding" evidence="1">
    <location>
        <begin position="2"/>
        <end position="49"/>
    </location>
</feature>
<gene>
    <name evidence="2" type="ORF">EAG_05189</name>
</gene>
<dbReference type="OrthoDB" id="28868at2759"/>
<keyword evidence="3" id="KW-1185">Reference proteome</keyword>
<feature type="non-terminal residue" evidence="2">
    <location>
        <position position="1"/>
    </location>
</feature>
<evidence type="ECO:0000259" key="1">
    <source>
        <dbReference type="Pfam" id="PF08755"/>
    </source>
</evidence>
<dbReference type="GO" id="GO:0003677">
    <property type="term" value="F:DNA binding"/>
    <property type="evidence" value="ECO:0007669"/>
    <property type="project" value="InterPro"/>
</dbReference>
<proteinExistence type="predicted"/>
<feature type="non-terminal residue" evidence="2">
    <location>
        <position position="64"/>
    </location>
</feature>
<dbReference type="OMA" id="RFKGTHY"/>
<dbReference type="Proteomes" id="UP000000311">
    <property type="component" value="Unassembled WGS sequence"/>
</dbReference>
<dbReference type="AlphaFoldDB" id="E2AD97"/>
<dbReference type="InParanoid" id="E2AD97"/>
<dbReference type="EMBL" id="GL438693">
    <property type="protein sequence ID" value="EFN68589.1"/>
    <property type="molecule type" value="Genomic_DNA"/>
</dbReference>
<organism evidence="3">
    <name type="scientific">Camponotus floridanus</name>
    <name type="common">Florida carpenter ant</name>
    <dbReference type="NCBI Taxonomy" id="104421"/>
    <lineage>
        <taxon>Eukaryota</taxon>
        <taxon>Metazoa</taxon>
        <taxon>Ecdysozoa</taxon>
        <taxon>Arthropoda</taxon>
        <taxon>Hexapoda</taxon>
        <taxon>Insecta</taxon>
        <taxon>Pterygota</taxon>
        <taxon>Neoptera</taxon>
        <taxon>Endopterygota</taxon>
        <taxon>Hymenoptera</taxon>
        <taxon>Apocrita</taxon>
        <taxon>Aculeata</taxon>
        <taxon>Formicoidea</taxon>
        <taxon>Formicidae</taxon>
        <taxon>Formicinae</taxon>
        <taxon>Camponotus</taxon>
    </lineage>
</organism>
<protein>
    <submittedName>
        <fullName evidence="2">F-box only protein 21</fullName>
    </submittedName>
</protein>
<name>E2AD97_CAMFO</name>